<organism evidence="2 3">
    <name type="scientific">Methylomonas methanica</name>
    <dbReference type="NCBI Taxonomy" id="421"/>
    <lineage>
        <taxon>Bacteria</taxon>
        <taxon>Pseudomonadati</taxon>
        <taxon>Pseudomonadota</taxon>
        <taxon>Gammaproteobacteria</taxon>
        <taxon>Methylococcales</taxon>
        <taxon>Methylococcaceae</taxon>
        <taxon>Methylomonas</taxon>
    </lineage>
</organism>
<proteinExistence type="predicted"/>
<accession>A0A177MMF9</accession>
<gene>
    <name evidence="2" type="ORF">A1332_10330</name>
</gene>
<dbReference type="AlphaFoldDB" id="A0A177MMF9"/>
<reference evidence="2 3" key="1">
    <citation type="submission" date="2016-03" db="EMBL/GenBank/DDBJ databases">
        <authorList>
            <person name="Ploux O."/>
        </authorList>
    </citation>
    <scope>NUCLEOTIDE SEQUENCE [LARGE SCALE GENOMIC DNA]</scope>
    <source>
        <strain evidence="2 3">R-45363</strain>
    </source>
</reference>
<dbReference type="Proteomes" id="UP000078090">
    <property type="component" value="Unassembled WGS sequence"/>
</dbReference>
<evidence type="ECO:0000313" key="3">
    <source>
        <dbReference type="Proteomes" id="UP000078090"/>
    </source>
</evidence>
<sequence length="84" mass="9230">AAPSTGAFERNSPKGCGRDAARCRRGRKPLSATPFKSEERREKAASGCLFFWILFFGQAKKSIAVVGPRTDIKLSRRGSDTKKI</sequence>
<comment type="caution">
    <text evidence="2">The sequence shown here is derived from an EMBL/GenBank/DDBJ whole genome shotgun (WGS) entry which is preliminary data.</text>
</comment>
<feature type="region of interest" description="Disordered" evidence="1">
    <location>
        <begin position="1"/>
        <end position="23"/>
    </location>
</feature>
<feature type="non-terminal residue" evidence="2">
    <location>
        <position position="1"/>
    </location>
</feature>
<dbReference type="RefSeq" id="WP_064007829.1">
    <property type="nucleotide sequence ID" value="NZ_LUUG01000054.1"/>
</dbReference>
<evidence type="ECO:0000313" key="2">
    <source>
        <dbReference type="EMBL" id="OAI06772.1"/>
    </source>
</evidence>
<evidence type="ECO:0000256" key="1">
    <source>
        <dbReference type="SAM" id="MobiDB-lite"/>
    </source>
</evidence>
<name>A0A177MMF9_METMH</name>
<protein>
    <submittedName>
        <fullName evidence="2">Uncharacterized protein</fullName>
    </submittedName>
</protein>
<dbReference type="EMBL" id="LUUG01000054">
    <property type="protein sequence ID" value="OAI06772.1"/>
    <property type="molecule type" value="Genomic_DNA"/>
</dbReference>